<evidence type="ECO:0000256" key="5">
    <source>
        <dbReference type="ARBA" id="ARBA00023180"/>
    </source>
</evidence>
<dbReference type="AlphaFoldDB" id="A0A1D2NBT4"/>
<evidence type="ECO:0000256" key="2">
    <source>
        <dbReference type="ARBA" id="ARBA00022737"/>
    </source>
</evidence>
<dbReference type="CDD" id="cd00096">
    <property type="entry name" value="Ig"/>
    <property type="match status" value="1"/>
</dbReference>
<reference evidence="9 10" key="1">
    <citation type="journal article" date="2016" name="Genome Biol. Evol.">
        <title>Gene Family Evolution Reflects Adaptation to Soil Environmental Stressors in the Genome of the Collembolan Orchesella cincta.</title>
        <authorList>
            <person name="Faddeeva-Vakhrusheva A."/>
            <person name="Derks M.F."/>
            <person name="Anvar S.Y."/>
            <person name="Agamennone V."/>
            <person name="Suring W."/>
            <person name="Smit S."/>
            <person name="van Straalen N.M."/>
            <person name="Roelofs D."/>
        </authorList>
    </citation>
    <scope>NUCLEOTIDE SEQUENCE [LARGE SCALE GENOMIC DNA]</scope>
    <source>
        <tissue evidence="9">Mixed pool</tissue>
    </source>
</reference>
<keyword evidence="3" id="KW-0472">Membrane</keyword>
<dbReference type="CDD" id="cd00063">
    <property type="entry name" value="FN3"/>
    <property type="match status" value="1"/>
</dbReference>
<dbReference type="EMBL" id="LJIJ01000098">
    <property type="protein sequence ID" value="ODN02718.1"/>
    <property type="molecule type" value="Genomic_DNA"/>
</dbReference>
<dbReference type="InterPro" id="IPR007110">
    <property type="entry name" value="Ig-like_dom"/>
</dbReference>
<comment type="subcellular location">
    <subcellularLocation>
        <location evidence="1">Membrane</location>
        <topology evidence="1">Single-pass type I membrane protein</topology>
    </subcellularLocation>
</comment>
<dbReference type="SUPFAM" id="SSF49265">
    <property type="entry name" value="Fibronectin type III"/>
    <property type="match status" value="1"/>
</dbReference>
<dbReference type="STRING" id="48709.A0A1D2NBT4"/>
<proteinExistence type="predicted"/>
<feature type="non-terminal residue" evidence="9">
    <location>
        <position position="419"/>
    </location>
</feature>
<dbReference type="OrthoDB" id="9355041at2759"/>
<dbReference type="GO" id="GO:0009653">
    <property type="term" value="P:anatomical structure morphogenesis"/>
    <property type="evidence" value="ECO:0007669"/>
    <property type="project" value="UniProtKB-ARBA"/>
</dbReference>
<dbReference type="OMA" id="FEWFREM"/>
<feature type="domain" description="Fibronectin type-III" evidence="8">
    <location>
        <begin position="292"/>
        <end position="400"/>
    </location>
</feature>
<keyword evidence="10" id="KW-1185">Reference proteome</keyword>
<dbReference type="SMART" id="SM00408">
    <property type="entry name" value="IGc2"/>
    <property type="match status" value="3"/>
</dbReference>
<dbReference type="PROSITE" id="PS50835">
    <property type="entry name" value="IG_LIKE"/>
    <property type="match status" value="2"/>
</dbReference>
<feature type="domain" description="Ig-like" evidence="7">
    <location>
        <begin position="105"/>
        <end position="190"/>
    </location>
</feature>
<dbReference type="PROSITE" id="PS50853">
    <property type="entry name" value="FN3"/>
    <property type="match status" value="1"/>
</dbReference>
<dbReference type="SUPFAM" id="SSF48726">
    <property type="entry name" value="Immunoglobulin"/>
    <property type="match status" value="3"/>
</dbReference>
<evidence type="ECO:0000256" key="6">
    <source>
        <dbReference type="ARBA" id="ARBA00023319"/>
    </source>
</evidence>
<evidence type="ECO:0000256" key="3">
    <source>
        <dbReference type="ARBA" id="ARBA00023136"/>
    </source>
</evidence>
<dbReference type="GO" id="GO:0005911">
    <property type="term" value="C:cell-cell junction"/>
    <property type="evidence" value="ECO:0007669"/>
    <property type="project" value="TreeGrafter"/>
</dbReference>
<dbReference type="InterPro" id="IPR003961">
    <property type="entry name" value="FN3_dom"/>
</dbReference>
<evidence type="ECO:0000256" key="4">
    <source>
        <dbReference type="ARBA" id="ARBA00023157"/>
    </source>
</evidence>
<dbReference type="InterPro" id="IPR003598">
    <property type="entry name" value="Ig_sub2"/>
</dbReference>
<evidence type="ECO:0000313" key="9">
    <source>
        <dbReference type="EMBL" id="ODN02718.1"/>
    </source>
</evidence>
<evidence type="ECO:0000313" key="10">
    <source>
        <dbReference type="Proteomes" id="UP000094527"/>
    </source>
</evidence>
<evidence type="ECO:0000259" key="7">
    <source>
        <dbReference type="PROSITE" id="PS50835"/>
    </source>
</evidence>
<keyword evidence="4" id="KW-1015">Disulfide bond</keyword>
<dbReference type="InterPro" id="IPR003599">
    <property type="entry name" value="Ig_sub"/>
</dbReference>
<dbReference type="InterPro" id="IPR036116">
    <property type="entry name" value="FN3_sf"/>
</dbReference>
<feature type="domain" description="Ig-like" evidence="7">
    <location>
        <begin position="199"/>
        <end position="276"/>
    </location>
</feature>
<dbReference type="Gene3D" id="2.60.40.10">
    <property type="entry name" value="Immunoglobulins"/>
    <property type="match status" value="4"/>
</dbReference>
<dbReference type="Proteomes" id="UP000094527">
    <property type="component" value="Unassembled WGS sequence"/>
</dbReference>
<dbReference type="GO" id="GO:0050839">
    <property type="term" value="F:cell adhesion molecule binding"/>
    <property type="evidence" value="ECO:0007669"/>
    <property type="project" value="TreeGrafter"/>
</dbReference>
<evidence type="ECO:0000259" key="8">
    <source>
        <dbReference type="PROSITE" id="PS50853"/>
    </source>
</evidence>
<dbReference type="InterPro" id="IPR013098">
    <property type="entry name" value="Ig_I-set"/>
</dbReference>
<dbReference type="SMART" id="SM00409">
    <property type="entry name" value="IG"/>
    <property type="match status" value="3"/>
</dbReference>
<dbReference type="InterPro" id="IPR051275">
    <property type="entry name" value="Cell_adhesion_signaling"/>
</dbReference>
<protein>
    <submittedName>
        <fullName evidence="9">Hemicentin-1</fullName>
    </submittedName>
</protein>
<keyword evidence="6" id="KW-0393">Immunoglobulin domain</keyword>
<dbReference type="GO" id="GO:0098609">
    <property type="term" value="P:cell-cell adhesion"/>
    <property type="evidence" value="ECO:0007669"/>
    <property type="project" value="TreeGrafter"/>
</dbReference>
<dbReference type="PANTHER" id="PTHR11640:SF31">
    <property type="entry name" value="IRREGULAR CHIASM C-ROUGHEST PROTEIN-RELATED"/>
    <property type="match status" value="1"/>
</dbReference>
<dbReference type="Pfam" id="PF07679">
    <property type="entry name" value="I-set"/>
    <property type="match status" value="1"/>
</dbReference>
<name>A0A1D2NBT4_ORCCI</name>
<accession>A0A1D2NBT4</accession>
<sequence length="419" mass="47396">MMPSNAEQVSREVVLLPSYTKVTKIVNDSYRVTCISNYPNDTFWFNPNGQKLTNSPDSLLRVEVKSRGVDLHFIRISHTDEGAYKCVLLNGSRSRVSFDLNVIHPIVYDKTLQTQIASEGQPYLMKCVVLDNVSPRLLWSVDGQIPDKHEYRVTKDGLQIFNVSDSDTNKQFTCRAVNSLTPFSQSNMLNITLKIRTEPRQIGNAKVRFYGIIGEWTNLTCSVKAVPDAKFEWFYRARLLENSRDIRIISEENKSTLQVFNDDEEKFGDYACRAINELGHLVQNIQLLKGEKPLPPILRILSVASDEVKISAKHGITQMGASFPILDYTIQYKPHCRTATTNSENYWVLANGNSKPLENEEGFVLSKLSQGTAYCIRAALRNTVTVGYFSPPVKVITPIVNVEQVQEQASARMSRSFII</sequence>
<evidence type="ECO:0000256" key="1">
    <source>
        <dbReference type="ARBA" id="ARBA00004479"/>
    </source>
</evidence>
<dbReference type="GO" id="GO:0005886">
    <property type="term" value="C:plasma membrane"/>
    <property type="evidence" value="ECO:0007669"/>
    <property type="project" value="TreeGrafter"/>
</dbReference>
<dbReference type="GO" id="GO:0030154">
    <property type="term" value="P:cell differentiation"/>
    <property type="evidence" value="ECO:0007669"/>
    <property type="project" value="UniProtKB-ARBA"/>
</dbReference>
<keyword evidence="5" id="KW-0325">Glycoprotein</keyword>
<dbReference type="InterPro" id="IPR013783">
    <property type="entry name" value="Ig-like_fold"/>
</dbReference>
<dbReference type="InterPro" id="IPR036179">
    <property type="entry name" value="Ig-like_dom_sf"/>
</dbReference>
<organism evidence="9 10">
    <name type="scientific">Orchesella cincta</name>
    <name type="common">Springtail</name>
    <name type="synonym">Podura cincta</name>
    <dbReference type="NCBI Taxonomy" id="48709"/>
    <lineage>
        <taxon>Eukaryota</taxon>
        <taxon>Metazoa</taxon>
        <taxon>Ecdysozoa</taxon>
        <taxon>Arthropoda</taxon>
        <taxon>Hexapoda</taxon>
        <taxon>Collembola</taxon>
        <taxon>Entomobryomorpha</taxon>
        <taxon>Entomobryoidea</taxon>
        <taxon>Orchesellidae</taxon>
        <taxon>Orchesellinae</taxon>
        <taxon>Orchesella</taxon>
    </lineage>
</organism>
<gene>
    <name evidence="9" type="ORF">Ocin01_03974</name>
</gene>
<comment type="caution">
    <text evidence="9">The sequence shown here is derived from an EMBL/GenBank/DDBJ whole genome shotgun (WGS) entry which is preliminary data.</text>
</comment>
<keyword evidence="2" id="KW-0677">Repeat</keyword>
<dbReference type="PANTHER" id="PTHR11640">
    <property type="entry name" value="NEPHRIN"/>
    <property type="match status" value="1"/>
</dbReference>